<reference evidence="1" key="1">
    <citation type="submission" date="2020-05" db="EMBL/GenBank/DDBJ databases">
        <authorList>
            <person name="Chiriac C."/>
            <person name="Salcher M."/>
            <person name="Ghai R."/>
            <person name="Kavagutti S V."/>
        </authorList>
    </citation>
    <scope>NUCLEOTIDE SEQUENCE</scope>
</reference>
<gene>
    <name evidence="1" type="ORF">UFOVP1290_82</name>
</gene>
<protein>
    <submittedName>
        <fullName evidence="1">Uncharacterized protein</fullName>
    </submittedName>
</protein>
<accession>A0A6J5RKH5</accession>
<sequence>MANFHGHYDMPSVWGPIITYVTIIHNSTTLIIGSNSVILNGNIKDAANGLLNYVLGRYSKSDCRIYSFRFTWTENTITINWAPSEIAFNVKPEYFDSLKYEFDRLGKLLTFL</sequence>
<proteinExistence type="predicted"/>
<organism evidence="1">
    <name type="scientific">uncultured Caudovirales phage</name>
    <dbReference type="NCBI Taxonomy" id="2100421"/>
    <lineage>
        <taxon>Viruses</taxon>
        <taxon>Duplodnaviria</taxon>
        <taxon>Heunggongvirae</taxon>
        <taxon>Uroviricota</taxon>
        <taxon>Caudoviricetes</taxon>
        <taxon>Peduoviridae</taxon>
        <taxon>Maltschvirus</taxon>
        <taxon>Maltschvirus maltsch</taxon>
    </lineage>
</organism>
<dbReference type="EMBL" id="LR797252">
    <property type="protein sequence ID" value="CAB4196562.1"/>
    <property type="molecule type" value="Genomic_DNA"/>
</dbReference>
<name>A0A6J5RKH5_9CAUD</name>
<evidence type="ECO:0000313" key="1">
    <source>
        <dbReference type="EMBL" id="CAB4196562.1"/>
    </source>
</evidence>